<sequence>MTASRSLSALIFCLFSMTCMAQDQLNLSGSLESNVNFYMRDTKIGAANTPQYEHQLVGTETWLTLRAQVSGFDLGIRYDIFANSALLNPQDSYTDQGIGRWYVGKKIGKLAILAGHIYDQFGSGVIFKAYEERPLLIDNALVGLKLTYEISPTWTIKGIAGRQKNLFDLYPSVLKGVNIEGFKSFGEEGKLSIAPGLGIMHKTISDQQMDALAGTLSQYTPEDFIHEAPFNTLAASIYNTLTAGRFSWYVEAAYKTDDVIYDQFASRTLWTGVPSKGKFVLTPGHLIYTSLSYAGGGLGLTGQYKRTKNFNFRTDPFVSLNRGIINFLPPMSRINTYRLTARYSPATQELDEQAFQFDATYAISKKIEVLINVSKINRPDATENKDTYTEVFTQVSVKKPRKWTLLAGVQYQEYNQELYEGKPGVPSVKAVIPYADYLIKVNQKTSFRTELQYMSTKQDHGSWVYGLEEFSISPHWLFELSDMWNIQPALNADGTDKTEKLHFPTAGVVYSSGPTRYSFRYVKQVEGIVCSGGICRLEPAFSGFKFNISSNF</sequence>
<name>A0A9D7XSD0_9BACT</name>
<evidence type="ECO:0008006" key="4">
    <source>
        <dbReference type="Google" id="ProtNLM"/>
    </source>
</evidence>
<accession>A0A9D7XSD0</accession>
<evidence type="ECO:0000256" key="1">
    <source>
        <dbReference type="SAM" id="SignalP"/>
    </source>
</evidence>
<protein>
    <recommendedName>
        <fullName evidence="4">TonB-dependent receptor-like beta-barrel domain-containing protein</fullName>
    </recommendedName>
</protein>
<feature type="signal peptide" evidence="1">
    <location>
        <begin position="1"/>
        <end position="21"/>
    </location>
</feature>
<feature type="chain" id="PRO_5038341332" description="TonB-dependent receptor-like beta-barrel domain-containing protein" evidence="1">
    <location>
        <begin position="22"/>
        <end position="552"/>
    </location>
</feature>
<dbReference type="Proteomes" id="UP000808337">
    <property type="component" value="Unassembled WGS sequence"/>
</dbReference>
<keyword evidence="1" id="KW-0732">Signal</keyword>
<organism evidence="2 3">
    <name type="scientific">Candidatus Opimibacter skivensis</name>
    <dbReference type="NCBI Taxonomy" id="2982028"/>
    <lineage>
        <taxon>Bacteria</taxon>
        <taxon>Pseudomonadati</taxon>
        <taxon>Bacteroidota</taxon>
        <taxon>Saprospiria</taxon>
        <taxon>Saprospirales</taxon>
        <taxon>Saprospiraceae</taxon>
        <taxon>Candidatus Opimibacter</taxon>
    </lineage>
</organism>
<gene>
    <name evidence="2" type="ORF">IPP15_21535</name>
</gene>
<reference evidence="2 3" key="1">
    <citation type="submission" date="2020-10" db="EMBL/GenBank/DDBJ databases">
        <title>Connecting structure to function with the recovery of over 1000 high-quality activated sludge metagenome-assembled genomes encoding full-length rRNA genes using long-read sequencing.</title>
        <authorList>
            <person name="Singleton C.M."/>
            <person name="Petriglieri F."/>
            <person name="Kristensen J.M."/>
            <person name="Kirkegaard R.H."/>
            <person name="Michaelsen T.Y."/>
            <person name="Andersen M.H."/>
            <person name="Karst S.M."/>
            <person name="Dueholm M.S."/>
            <person name="Nielsen P.H."/>
            <person name="Albertsen M."/>
        </authorList>
    </citation>
    <scope>NUCLEOTIDE SEQUENCE [LARGE SCALE GENOMIC DNA]</scope>
    <source>
        <strain evidence="2">Ribe_18-Q3-R11-54_MAXAC.273</strain>
    </source>
</reference>
<comment type="caution">
    <text evidence="2">The sequence shown here is derived from an EMBL/GenBank/DDBJ whole genome shotgun (WGS) entry which is preliminary data.</text>
</comment>
<dbReference type="SUPFAM" id="SSF56935">
    <property type="entry name" value="Porins"/>
    <property type="match status" value="1"/>
</dbReference>
<dbReference type="InterPro" id="IPR046070">
    <property type="entry name" value="DUF6029"/>
</dbReference>
<evidence type="ECO:0000313" key="3">
    <source>
        <dbReference type="Proteomes" id="UP000808337"/>
    </source>
</evidence>
<dbReference type="Pfam" id="PF19494">
    <property type="entry name" value="DUF6029"/>
    <property type="match status" value="1"/>
</dbReference>
<dbReference type="AlphaFoldDB" id="A0A9D7XSD0"/>
<proteinExistence type="predicted"/>
<dbReference type="EMBL" id="JADKGY010000032">
    <property type="protein sequence ID" value="MBK9984911.1"/>
    <property type="molecule type" value="Genomic_DNA"/>
</dbReference>
<evidence type="ECO:0000313" key="2">
    <source>
        <dbReference type="EMBL" id="MBK9984911.1"/>
    </source>
</evidence>